<dbReference type="SMART" id="SM00318">
    <property type="entry name" value="SNc"/>
    <property type="match status" value="1"/>
</dbReference>
<dbReference type="PROSITE" id="PS50830">
    <property type="entry name" value="TNASE_3"/>
    <property type="match status" value="1"/>
</dbReference>
<evidence type="ECO:0000259" key="5">
    <source>
        <dbReference type="PROSITE" id="PS50830"/>
    </source>
</evidence>
<evidence type="ECO:0000256" key="3">
    <source>
        <dbReference type="ARBA" id="ARBA00022801"/>
    </source>
</evidence>
<reference evidence="6 7" key="1">
    <citation type="submission" date="2020-07" db="EMBL/GenBank/DDBJ databases">
        <title>Genomic Encyclopedia of Type Strains, Phase III (KMG-III): the genomes of soil and plant-associated and newly described type strains.</title>
        <authorList>
            <person name="Whitman W."/>
        </authorList>
    </citation>
    <scope>NUCLEOTIDE SEQUENCE [LARGE SCALE GENOMIC DNA]</scope>
    <source>
        <strain evidence="6 7">DSM 11255</strain>
    </source>
</reference>
<accession>A0ABX2R7H2</accession>
<dbReference type="GO" id="GO:1990599">
    <property type="term" value="F:3' overhang single-stranded DNA endodeoxyribonuclease activity"/>
    <property type="evidence" value="ECO:0007669"/>
    <property type="project" value="UniProtKB-EC"/>
</dbReference>
<keyword evidence="4" id="KW-0010">Activator</keyword>
<dbReference type="SUPFAM" id="SSF50199">
    <property type="entry name" value="Staphylococcal nuclease"/>
    <property type="match status" value="1"/>
</dbReference>
<feature type="domain" description="TNase-like" evidence="5">
    <location>
        <begin position="33"/>
        <end position="177"/>
    </location>
</feature>
<keyword evidence="7" id="KW-1185">Reference proteome</keyword>
<dbReference type="PANTHER" id="PTHR12302:SF3">
    <property type="entry name" value="SERINE_THREONINE-PROTEIN KINASE 31"/>
    <property type="match status" value="1"/>
</dbReference>
<dbReference type="PROSITE" id="PS01284">
    <property type="entry name" value="TNASE_2"/>
    <property type="match status" value="1"/>
</dbReference>
<name>A0ABX2R7H2_9THEO</name>
<dbReference type="Pfam" id="PF00565">
    <property type="entry name" value="SNase"/>
    <property type="match status" value="1"/>
</dbReference>
<dbReference type="InterPro" id="IPR035451">
    <property type="entry name" value="Ada-like_dom_sf"/>
</dbReference>
<evidence type="ECO:0000256" key="1">
    <source>
        <dbReference type="ARBA" id="ARBA00022722"/>
    </source>
</evidence>
<dbReference type="InterPro" id="IPR004026">
    <property type="entry name" value="Ada_DNA_repair_Zn-bd"/>
</dbReference>
<keyword evidence="2" id="KW-0255">Endonuclease</keyword>
<dbReference type="InterPro" id="IPR002071">
    <property type="entry name" value="Thermonucl_AS"/>
</dbReference>
<dbReference type="Proteomes" id="UP000604066">
    <property type="component" value="Unassembled WGS sequence"/>
</dbReference>
<dbReference type="InterPro" id="IPR016071">
    <property type="entry name" value="Staphylococal_nuclease_OB-fold"/>
</dbReference>
<dbReference type="SUPFAM" id="SSF57884">
    <property type="entry name" value="Ada DNA repair protein, N-terminal domain (N-Ada 10)"/>
    <property type="match status" value="1"/>
</dbReference>
<dbReference type="EC" id="3.1.31.1" evidence="6"/>
<proteinExistence type="predicted"/>
<dbReference type="Pfam" id="PF02805">
    <property type="entry name" value="Ada_Zn_binding"/>
    <property type="match status" value="1"/>
</dbReference>
<evidence type="ECO:0000313" key="7">
    <source>
        <dbReference type="Proteomes" id="UP000604066"/>
    </source>
</evidence>
<evidence type="ECO:0000256" key="2">
    <source>
        <dbReference type="ARBA" id="ARBA00022759"/>
    </source>
</evidence>
<dbReference type="PANTHER" id="PTHR12302">
    <property type="entry name" value="EBNA2 BINDING PROTEIN P100"/>
    <property type="match status" value="1"/>
</dbReference>
<evidence type="ECO:0000313" key="6">
    <source>
        <dbReference type="EMBL" id="NYE57121.1"/>
    </source>
</evidence>
<keyword evidence="3 6" id="KW-0378">Hydrolase</keyword>
<comment type="caution">
    <text evidence="6">The sequence shown here is derived from an EMBL/GenBank/DDBJ whole genome shotgun (WGS) entry which is preliminary data.</text>
</comment>
<dbReference type="Gene3D" id="3.40.10.10">
    <property type="entry name" value="DNA Methylphosphotriester Repair Domain"/>
    <property type="match status" value="1"/>
</dbReference>
<dbReference type="InterPro" id="IPR035437">
    <property type="entry name" value="SNase_OB-fold_sf"/>
</dbReference>
<dbReference type="EMBL" id="JACCBS010000001">
    <property type="protein sequence ID" value="NYE57121.1"/>
    <property type="molecule type" value="Genomic_DNA"/>
</dbReference>
<dbReference type="Gene3D" id="2.40.50.90">
    <property type="match status" value="1"/>
</dbReference>
<organism evidence="6 7">
    <name type="scientific">Carboxydothermus ferrireducens DSM 11255</name>
    <dbReference type="NCBI Taxonomy" id="1119529"/>
    <lineage>
        <taxon>Bacteria</taxon>
        <taxon>Bacillati</taxon>
        <taxon>Bacillota</taxon>
        <taxon>Clostridia</taxon>
        <taxon>Thermoanaerobacterales</taxon>
        <taxon>Thermoanaerobacteraceae</taxon>
        <taxon>Carboxydothermus</taxon>
    </lineage>
</organism>
<keyword evidence="1" id="KW-0540">Nuclease</keyword>
<evidence type="ECO:0000256" key="4">
    <source>
        <dbReference type="ARBA" id="ARBA00023159"/>
    </source>
</evidence>
<sequence length="235" mass="26213">MRGSTAKTVLIFLLLYLLAGLAFQLDKAEAGIKTLQAVVTSVSDGDTVHVKIGNKDEKVRLIGVNTPEISHPELGIKEQPFGREAAEYTKRRLLGKKIWLELDVGQRDKYGRILAYVWLSPPSSGSEKEVRAKMYNAELLLNGYAQVMTVPPNVKYSSLFVKFQQEARSKKKGLWGVAPAPIKTKVAYVGNSRTKKFHYPDCRWAKEISPANRVSFSSREQAVRAGYVPCKVCNP</sequence>
<gene>
    <name evidence="6" type="ORF">HDG70_000827</name>
</gene>
<protein>
    <submittedName>
        <fullName evidence="6">Micrococcal nuclease</fullName>
        <ecNumber evidence="6">3.1.31.1</ecNumber>
    </submittedName>
</protein>
<dbReference type="RefSeq" id="WP_245570770.1">
    <property type="nucleotide sequence ID" value="NZ_ATYG01000021.1"/>
</dbReference>